<keyword evidence="1" id="KW-0732">Signal</keyword>
<sequence>MVQLRAFGLILAATALQANAYVAGENDALQHWIGPAIGVPIDNACYRKTHPTKKCPVGYNSDNIATCWAQCPLEYPVECGMECLPQNADCTKAVLRKVGAVANVALTAASSGMFGQISLASKGVQQGVKCGQQIYSTVQKVTGYVEELENSGKVNSTSDELMFLLSKSDFVTFDLPVAVATCLGLPVPTGLTKANDIMSKVKAVTEQIITAKKGGANLLDPQNFIKLIKDVGFSSALPVLKSPEDVNKIKETVNKGLGCGDALNKIVNRVVGMIQEIKTKDASTTVESLRIAVLGSDLVMKELPDAAGGCFKVNMPNAFQKRDEVLKAIHVVLDGAIEASSNKEKPLSTADYALKITDMGLGAIAMFDPTGIAAMAKEFVQPICGPTVFVGDIDDGPADQALGLRTVQKAFKDSKGDWKKQGDGQAHITFKSVDNKDVEVIIKSGGQVHAKVKVGKGKTVEWSGPLSELQGKTMYMDRWRPGLLGISGTGGGSLLLWIPSNASGSLKLDVTINPTSFSDH</sequence>
<dbReference type="Proteomes" id="UP000794436">
    <property type="component" value="Unassembled WGS sequence"/>
</dbReference>
<gene>
    <name evidence="2" type="ORF">Poli38472_011645</name>
</gene>
<evidence type="ECO:0000313" key="3">
    <source>
        <dbReference type="Proteomes" id="UP000794436"/>
    </source>
</evidence>
<name>A0A8K1CK71_PYTOL</name>
<feature type="signal peptide" evidence="1">
    <location>
        <begin position="1"/>
        <end position="20"/>
    </location>
</feature>
<dbReference type="AlphaFoldDB" id="A0A8K1CK71"/>
<evidence type="ECO:0000313" key="2">
    <source>
        <dbReference type="EMBL" id="TMW64765.1"/>
    </source>
</evidence>
<dbReference type="OrthoDB" id="155171at2759"/>
<keyword evidence="3" id="KW-1185">Reference proteome</keyword>
<feature type="chain" id="PRO_5035443763" evidence="1">
    <location>
        <begin position="21"/>
        <end position="520"/>
    </location>
</feature>
<organism evidence="2 3">
    <name type="scientific">Pythium oligandrum</name>
    <name type="common">Mycoparasitic fungus</name>
    <dbReference type="NCBI Taxonomy" id="41045"/>
    <lineage>
        <taxon>Eukaryota</taxon>
        <taxon>Sar</taxon>
        <taxon>Stramenopiles</taxon>
        <taxon>Oomycota</taxon>
        <taxon>Peronosporomycetes</taxon>
        <taxon>Pythiales</taxon>
        <taxon>Pythiaceae</taxon>
        <taxon>Pythium</taxon>
    </lineage>
</organism>
<accession>A0A8K1CK71</accession>
<proteinExistence type="predicted"/>
<evidence type="ECO:0000256" key="1">
    <source>
        <dbReference type="SAM" id="SignalP"/>
    </source>
</evidence>
<reference evidence="2" key="1">
    <citation type="submission" date="2019-03" db="EMBL/GenBank/DDBJ databases">
        <title>Long read genome sequence of the mycoparasitic Pythium oligandrum ATCC 38472 isolated from sugarbeet rhizosphere.</title>
        <authorList>
            <person name="Gaulin E."/>
        </authorList>
    </citation>
    <scope>NUCLEOTIDE SEQUENCE</scope>
    <source>
        <strain evidence="2">ATCC 38472_TT</strain>
    </source>
</reference>
<protein>
    <submittedName>
        <fullName evidence="2">Uncharacterized protein</fullName>
    </submittedName>
</protein>
<comment type="caution">
    <text evidence="2">The sequence shown here is derived from an EMBL/GenBank/DDBJ whole genome shotgun (WGS) entry which is preliminary data.</text>
</comment>
<dbReference type="EMBL" id="SPLM01000039">
    <property type="protein sequence ID" value="TMW64765.1"/>
    <property type="molecule type" value="Genomic_DNA"/>
</dbReference>